<evidence type="ECO:0000313" key="1">
    <source>
        <dbReference type="EMBL" id="CAD8749194.1"/>
    </source>
</evidence>
<proteinExistence type="predicted"/>
<reference evidence="1" key="1">
    <citation type="submission" date="2021-01" db="EMBL/GenBank/DDBJ databases">
        <authorList>
            <person name="Corre E."/>
            <person name="Pelletier E."/>
            <person name="Niang G."/>
            <person name="Scheremetjew M."/>
            <person name="Finn R."/>
            <person name="Kale V."/>
            <person name="Holt S."/>
            <person name="Cochrane G."/>
            <person name="Meng A."/>
            <person name="Brown T."/>
            <person name="Cohen L."/>
        </authorList>
    </citation>
    <scope>NUCLEOTIDE SEQUENCE</scope>
    <source>
        <strain evidence="1">CCMP441</strain>
    </source>
</reference>
<protein>
    <submittedName>
        <fullName evidence="1">Uncharacterized protein</fullName>
    </submittedName>
</protein>
<accession>A0A6U2HTC5</accession>
<dbReference type="EMBL" id="HBFK01025687">
    <property type="protein sequence ID" value="CAD8749194.1"/>
    <property type="molecule type" value="Transcribed_RNA"/>
</dbReference>
<gene>
    <name evidence="1" type="ORF">HAND1043_LOCUS15691</name>
</gene>
<sequence length="102" mass="11401">MGQCITKVLQEAVEAKAEKERAEKAAVGPQVGEMIFLEEYDQIGTVKEINVDRRDVKIEEIGCKDEGTYKYATTKGEQKWKKITDVPELAPYAPSCEVTASF</sequence>
<dbReference type="AlphaFoldDB" id="A0A6U2HTC5"/>
<organism evidence="1">
    <name type="scientific">Hemiselmis andersenii</name>
    <name type="common">Cryptophyte alga</name>
    <dbReference type="NCBI Taxonomy" id="464988"/>
    <lineage>
        <taxon>Eukaryota</taxon>
        <taxon>Cryptophyceae</taxon>
        <taxon>Cryptomonadales</taxon>
        <taxon>Hemiselmidaceae</taxon>
        <taxon>Hemiselmis</taxon>
    </lineage>
</organism>
<name>A0A6U2HTC5_HEMAN</name>